<comment type="caution">
    <text evidence="1">The sequence shown here is derived from an EMBL/GenBank/DDBJ whole genome shotgun (WGS) entry which is preliminary data.</text>
</comment>
<dbReference type="RefSeq" id="WP_268786558.1">
    <property type="nucleotide sequence ID" value="NZ_JAPQYE010000006.1"/>
</dbReference>
<gene>
    <name evidence="1" type="ORF">OY187_16295</name>
</gene>
<proteinExistence type="predicted"/>
<sequence length="106" mass="11337">MTAPHAAKRFEIETTDAFSATAATTFVAQPTTGGIVLVGPCPRCADPMQYPWVDDSYRGILPPTGISALPDNRRIAKIICTCSAPHEGRPDGEIGCGAYWNLSLEE</sequence>
<accession>A0ABT4HHC9</accession>
<dbReference type="EMBL" id="JAPQYE010000006">
    <property type="protein sequence ID" value="MCZ0729616.1"/>
    <property type="molecule type" value="Genomic_DNA"/>
</dbReference>
<keyword evidence="2" id="KW-1185">Reference proteome</keyword>
<evidence type="ECO:0000313" key="2">
    <source>
        <dbReference type="Proteomes" id="UP001084650"/>
    </source>
</evidence>
<organism evidence="1 2">
    <name type="scientific">Mycolicibacterium iranicum</name>
    <name type="common">Mycobacterium iranicum</name>
    <dbReference type="NCBI Taxonomy" id="912594"/>
    <lineage>
        <taxon>Bacteria</taxon>
        <taxon>Bacillati</taxon>
        <taxon>Actinomycetota</taxon>
        <taxon>Actinomycetes</taxon>
        <taxon>Mycobacteriales</taxon>
        <taxon>Mycobacteriaceae</taxon>
        <taxon>Mycolicibacterium</taxon>
    </lineage>
</organism>
<dbReference type="Proteomes" id="UP001084650">
    <property type="component" value="Unassembled WGS sequence"/>
</dbReference>
<protein>
    <submittedName>
        <fullName evidence="1">Uncharacterized protein</fullName>
    </submittedName>
</protein>
<name>A0ABT4HHC9_MYCIR</name>
<evidence type="ECO:0000313" key="1">
    <source>
        <dbReference type="EMBL" id="MCZ0729616.1"/>
    </source>
</evidence>
<reference evidence="1" key="1">
    <citation type="submission" date="2022-12" db="EMBL/GenBank/DDBJ databases">
        <title>Whole genome sequence of Mycolicibacterium iranicum strain SBH312.</title>
        <authorList>
            <person name="Jani J."/>
            <person name="Arifin Mustapha Z."/>
            <person name="Ahmed K."/>
            <person name="Kai Ling C."/>
        </authorList>
    </citation>
    <scope>NUCLEOTIDE SEQUENCE</scope>
    <source>
        <strain evidence="1">SBH312</strain>
    </source>
</reference>